<dbReference type="SUPFAM" id="SSF55347">
    <property type="entry name" value="Glyceraldehyde-3-phosphate dehydrogenase-like, C-terminal domain"/>
    <property type="match status" value="1"/>
</dbReference>
<accession>A0A3M7LVD4</accession>
<evidence type="ECO:0000313" key="6">
    <source>
        <dbReference type="Proteomes" id="UP000265663"/>
    </source>
</evidence>
<dbReference type="Pfam" id="PF08031">
    <property type="entry name" value="BBE"/>
    <property type="match status" value="2"/>
</dbReference>
<keyword evidence="3" id="KW-0732">Signal</keyword>
<dbReference type="Pfam" id="PF01565">
    <property type="entry name" value="FAD_binding_4"/>
    <property type="match status" value="2"/>
</dbReference>
<dbReference type="CDD" id="cd05233">
    <property type="entry name" value="SDR_c"/>
    <property type="match status" value="1"/>
</dbReference>
<protein>
    <submittedName>
        <fullName evidence="5">Fad binding domain-containing</fullName>
    </submittedName>
</protein>
<dbReference type="InterPro" id="IPR002347">
    <property type="entry name" value="SDR_fam"/>
</dbReference>
<dbReference type="InterPro" id="IPR006094">
    <property type="entry name" value="Oxid_FAD_bind_N"/>
</dbReference>
<dbReference type="Gene3D" id="3.40.50.720">
    <property type="entry name" value="NAD(P)-binding Rossmann-like Domain"/>
    <property type="match status" value="2"/>
</dbReference>
<dbReference type="GO" id="GO:0016491">
    <property type="term" value="F:oxidoreductase activity"/>
    <property type="evidence" value="ECO:0007669"/>
    <property type="project" value="UniProtKB-KW"/>
</dbReference>
<organism evidence="5 6">
    <name type="scientific">Pyrenophora seminiperda CCB06</name>
    <dbReference type="NCBI Taxonomy" id="1302712"/>
    <lineage>
        <taxon>Eukaryota</taxon>
        <taxon>Fungi</taxon>
        <taxon>Dikarya</taxon>
        <taxon>Ascomycota</taxon>
        <taxon>Pezizomycotina</taxon>
        <taxon>Dothideomycetes</taxon>
        <taxon>Pleosporomycetidae</taxon>
        <taxon>Pleosporales</taxon>
        <taxon>Pleosporineae</taxon>
        <taxon>Pleosporaceae</taxon>
        <taxon>Pyrenophora</taxon>
    </lineage>
</organism>
<dbReference type="Proteomes" id="UP000265663">
    <property type="component" value="Unassembled WGS sequence"/>
</dbReference>
<dbReference type="Gene3D" id="3.30.360.10">
    <property type="entry name" value="Dihydrodipicolinate Reductase, domain 2"/>
    <property type="match status" value="1"/>
</dbReference>
<evidence type="ECO:0000256" key="3">
    <source>
        <dbReference type="SAM" id="SignalP"/>
    </source>
</evidence>
<dbReference type="Pfam" id="PF01408">
    <property type="entry name" value="GFO_IDH_MocA"/>
    <property type="match status" value="1"/>
</dbReference>
<evidence type="ECO:0000313" key="5">
    <source>
        <dbReference type="EMBL" id="RMZ66112.1"/>
    </source>
</evidence>
<dbReference type="Pfam" id="PF00106">
    <property type="entry name" value="adh_short"/>
    <property type="match status" value="1"/>
</dbReference>
<feature type="domain" description="FAD-binding PCMH-type" evidence="4">
    <location>
        <begin position="1355"/>
        <end position="1534"/>
    </location>
</feature>
<dbReference type="InterPro" id="IPR016166">
    <property type="entry name" value="FAD-bd_PCMH"/>
</dbReference>
<feature type="chain" id="PRO_5018190418" evidence="3">
    <location>
        <begin position="18"/>
        <end position="1817"/>
    </location>
</feature>
<dbReference type="InterPro" id="IPR000683">
    <property type="entry name" value="Gfo/Idh/MocA-like_OxRdtase_N"/>
</dbReference>
<evidence type="ECO:0000256" key="1">
    <source>
        <dbReference type="ARBA" id="ARBA00005466"/>
    </source>
</evidence>
<feature type="signal peptide" evidence="3">
    <location>
        <begin position="1"/>
        <end position="17"/>
    </location>
</feature>
<dbReference type="InterPro" id="IPR050432">
    <property type="entry name" value="FAD-linked_Oxidoreductases_BP"/>
</dbReference>
<dbReference type="InterPro" id="IPR036291">
    <property type="entry name" value="NAD(P)-bd_dom_sf"/>
</dbReference>
<keyword evidence="2" id="KW-0560">Oxidoreductase</keyword>
<evidence type="ECO:0000259" key="4">
    <source>
        <dbReference type="PROSITE" id="PS51387"/>
    </source>
</evidence>
<gene>
    <name evidence="5" type="ORF">GMOD_00005181</name>
</gene>
<feature type="domain" description="FAD-binding PCMH-type" evidence="4">
    <location>
        <begin position="123"/>
        <end position="308"/>
    </location>
</feature>
<dbReference type="InterPro" id="IPR016169">
    <property type="entry name" value="FAD-bd_PCMH_sub2"/>
</dbReference>
<comment type="similarity">
    <text evidence="1">Belongs to the oxygen-dependent FAD-linked oxidoreductase family.</text>
</comment>
<dbReference type="InterPro" id="IPR006093">
    <property type="entry name" value="Oxy_OxRdtase_FAD_BS"/>
</dbReference>
<keyword evidence="6" id="KW-1185">Reference proteome</keyword>
<dbReference type="Gene3D" id="3.40.462.20">
    <property type="match status" value="2"/>
</dbReference>
<evidence type="ECO:0000256" key="2">
    <source>
        <dbReference type="ARBA" id="ARBA00023002"/>
    </source>
</evidence>
<dbReference type="PANTHER" id="PTHR13878">
    <property type="entry name" value="GULONOLACTONE OXIDASE"/>
    <property type="match status" value="1"/>
</dbReference>
<dbReference type="GO" id="GO:0071949">
    <property type="term" value="F:FAD binding"/>
    <property type="evidence" value="ECO:0007669"/>
    <property type="project" value="InterPro"/>
</dbReference>
<dbReference type="InterPro" id="IPR036318">
    <property type="entry name" value="FAD-bd_PCMH-like_sf"/>
</dbReference>
<dbReference type="SUPFAM" id="SSF51735">
    <property type="entry name" value="NAD(P)-binding Rossmann-fold domains"/>
    <property type="match status" value="2"/>
</dbReference>
<dbReference type="SUPFAM" id="SSF56176">
    <property type="entry name" value="FAD-binding/transporter-associated domain-like"/>
    <property type="match status" value="2"/>
</dbReference>
<dbReference type="EMBL" id="KE747806">
    <property type="protein sequence ID" value="RMZ66112.1"/>
    <property type="molecule type" value="Genomic_DNA"/>
</dbReference>
<dbReference type="Gene3D" id="3.30.465.10">
    <property type="match status" value="2"/>
</dbReference>
<dbReference type="PROSITE" id="PS51387">
    <property type="entry name" value="FAD_PCMH"/>
    <property type="match status" value="2"/>
</dbReference>
<dbReference type="InterPro" id="IPR057326">
    <property type="entry name" value="KR_dom"/>
</dbReference>
<dbReference type="OrthoDB" id="1933717at2759"/>
<dbReference type="PANTHER" id="PTHR13878:SF91">
    <property type="entry name" value="FAD BINDING DOMAIN PROTEIN (AFU_ORTHOLOGUE AFUA_6G12070)-RELATED"/>
    <property type="match status" value="1"/>
</dbReference>
<dbReference type="PROSITE" id="PS00862">
    <property type="entry name" value="OX2_COVAL_FAD"/>
    <property type="match status" value="1"/>
</dbReference>
<dbReference type="SMART" id="SM00822">
    <property type="entry name" value="PKS_KR"/>
    <property type="match status" value="1"/>
</dbReference>
<reference evidence="5 6" key="1">
    <citation type="journal article" date="2014" name="PLoS ONE">
        <title>De novo Genome Assembly of the Fungal Plant Pathogen Pyrenophora semeniperda.</title>
        <authorList>
            <person name="Soliai M.M."/>
            <person name="Meyer S.E."/>
            <person name="Udall J.A."/>
            <person name="Elzinga D.E."/>
            <person name="Hermansen R.A."/>
            <person name="Bodily P.M."/>
            <person name="Hart A.A."/>
            <person name="Coleman C.E."/>
        </authorList>
    </citation>
    <scope>NUCLEOTIDE SEQUENCE [LARGE SCALE GENOMIC DNA]</scope>
    <source>
        <strain evidence="5 6">CCB06</strain>
        <tissue evidence="5">Mycelium</tissue>
    </source>
</reference>
<name>A0A3M7LVD4_9PLEO</name>
<sequence>MYRFLTFVLCLSTSVAGKGNFEKRYISGETCKAVPGDPSWPSEGTWKSLSLQVGGRLIKTSPIAQSCYQGSNYNSTECESVVHEWTNTEFTTTNVIGRTLPYYIACPPLNHTAGDMPVRSCVLGINPVMSVNATSRSDISATIEFARKNNIRLVTSGTGHDLLGRSDGFGALQLWLRYYRNRIIFQKVYEPTNACKKSSWKGNAIVIDGVYQWRDVAAIAKDNNVFVATGGSGTVGAIGGWSQGGGHGPATTYVGWGVDQILEAEVMLANGRIVTANSCENSDLYRSLRGGGPGFGVVLSMTVKAHANVQVVAVHHLTMVPHANANNTSGLLDAITTLLQRTSDLTDAGVGGYGFWYNHYDRVAVNSSTSGYKHQVWTIGKNESYARTVLDPLVKELQQNQSFRVQIHSDYETYDDYWSFFNKEMAFDGPQGKTTIMTSRAINRNQTTDFVSLRKIVETISDAPGQDNSNCILFTGGKKIAADGNDPFAGYHPAWRKASFGIVTVRVIPLNITDTQRSAVEKDMLSKTSAMEVFAPGTGAYMNEADRLDPQYIANFYGANYPHHLRTKHKYDPDDLFYCATCVGSEEWFERRDGPFPPKAEKKDGAIRFAILGASKIAPMALITPAMSHPEVIVQAIAARDRGRAEEFAKKHGIPEVKDSYEDILSDPNIDAVFIPLPNGLHYEWSVKAIRAGKHVLVEKPSTSTSVEAGILFNLPELSRPNPPVLLEAFHNRFHPAVQKFMTFISPPDVIDIYTDNMVPWWFTKKTDLEYNYQLGGGSIMALGTYNFALMRMAFGSEPVECLSCETEVFADGVHDRCDHSFQAEFRFPNGTGKAKTTLQGPLLWKPSECRVTHKEVVVADEELGGGQEKVRVRVATLHGCMHAVLWHRIDVKDEYKVRVKETGEVIKKWKEGNSYKAYTHREAGGEQVGRQGEDWWMSYRYQLEAFVDRIKGRDVQYWVTGEDSIQQMRMVDMAYEKSGLGLRPTTQPAGDFRLAALSQKGKSILVTGGGNTGIGGETARYFARAGATRIGLLGRREGPLLENKAAIEKECPGTEIFIQCTDVTDEASVNSAFDNFAKHGKIDTLIHAAAAIGPKENFADVDAHEFLKAITDNIEGSLWVAKAFIRTAAPDAHVVAINSWGSHLSLNDAYASYCVAKMAVYRLWDTVLLAKPNLSVFHTQPGVVLTEMNLKVGGAESFKNIKTDDGELYNPTTHCVGTNQTCIVTLPASVNLWLSTPEARFLKGKFLWCNWDIEDLKYIPTDKEWPGLKEWNRLNQTVDGRLIATVPVAHVCHKTGPFAAYDQGKCEALQFRFGAQDPGTLFVYPCPSLGMPNSHRDINDTCSPFTNSSTSCELGNRASYSINVTGPDDVRAGIEFARTKNIRLVIRNTGIDYLGQSTGSGALALWTYNLKATEIIHNYNSTYHAGPAVRLGSGVTAGEAYQAMHLAGYRIVTAECGLTGAAGGYIQAGGQSQLVTAYGLAADQVLEWEVVTLDGQHLIVTPENHADLYWALAGGGGGTYAIVLSVALRIFPEGPVVGGTMTVTSANTTALFNAVGMFFHQAPSLLDNTRNNVQLFITNDTLAILNFVMPDQNSTASIDNLLADFLPELKRLDLPYNLTKVQYPTYLASFISSYGPLPYGTLCPTFPIIGSRLIPRKIVQNRQTNRNLMDLYSNITSDGTWWIGCSILNVDDGPGSKRPPHPPNSVLPAWRKAIAYCNPQTHTPYPFTDPALAQALRKTLVGDILPRLEAATPGGGMLNEIDPTYKGDWKNAFFGGNYERLLDIKHKYDPMAMLYGLFAVGSDEFWFDGEGRLCNV</sequence>
<proteinExistence type="inferred from homology"/>
<dbReference type="InterPro" id="IPR012951">
    <property type="entry name" value="BBE"/>
</dbReference>